<sequence>MGGSRSRRKTGALSPHIDWSIKVDPKSSPLPLPQLDDDLRTTARKLYDLQTTVESGKSLARATHWREVDSDATVETRLATILTQEEHKQYIAWRRGRSGPLVLWGASPRRALPCPEKQERRYRTLAWALNAVYPGEYLNADNVAWFQYHQRPAMPLLHAIVKVRQEGLLYLLGRQLWTRPERAELQTARKIIAATSIQLARLNACTLWEKQLVNEIKASLMLIQNREHWTQRKVTAWKLRIEVPFKSAKPSKTSEPRAGIGQRSASLKNSSLRLDADCEEKSVNAFVLSPMSLLEEGIAETSVDGLLDLERGGSLAVQS</sequence>
<evidence type="ECO:0000313" key="2">
    <source>
        <dbReference type="Proteomes" id="UP000245942"/>
    </source>
</evidence>
<dbReference type="EMBL" id="KZ819329">
    <property type="protein sequence ID" value="PWN19915.1"/>
    <property type="molecule type" value="Genomic_DNA"/>
</dbReference>
<evidence type="ECO:0000313" key="1">
    <source>
        <dbReference type="EMBL" id="PWN19915.1"/>
    </source>
</evidence>
<proteinExistence type="predicted"/>
<dbReference type="RefSeq" id="XP_025347075.1">
    <property type="nucleotide sequence ID" value="XM_025489765.1"/>
</dbReference>
<gene>
    <name evidence="1" type="ORF">BCV69DRAFT_213189</name>
</gene>
<reference evidence="1 2" key="1">
    <citation type="journal article" date="2018" name="Mol. Biol. Evol.">
        <title>Broad Genomic Sampling Reveals a Smut Pathogenic Ancestry of the Fungal Clade Ustilaginomycotina.</title>
        <authorList>
            <person name="Kijpornyongpan T."/>
            <person name="Mondo S.J."/>
            <person name="Barry K."/>
            <person name="Sandor L."/>
            <person name="Lee J."/>
            <person name="Lipzen A."/>
            <person name="Pangilinan J."/>
            <person name="LaButti K."/>
            <person name="Hainaut M."/>
            <person name="Henrissat B."/>
            <person name="Grigoriev I.V."/>
            <person name="Spatafora J.W."/>
            <person name="Aime M.C."/>
        </authorList>
    </citation>
    <scope>NUCLEOTIDE SEQUENCE [LARGE SCALE GENOMIC DNA]</scope>
    <source>
        <strain evidence="1 2">MCA 4718</strain>
    </source>
</reference>
<name>A0A316UA67_9BASI</name>
<accession>A0A316UA67</accession>
<dbReference type="GeneID" id="37011499"/>
<dbReference type="AlphaFoldDB" id="A0A316UA67"/>
<dbReference type="Proteomes" id="UP000245942">
    <property type="component" value="Unassembled WGS sequence"/>
</dbReference>
<keyword evidence="2" id="KW-1185">Reference proteome</keyword>
<protein>
    <submittedName>
        <fullName evidence="1">Uncharacterized protein</fullName>
    </submittedName>
</protein>
<organism evidence="1 2">
    <name type="scientific">Pseudomicrostroma glucosiphilum</name>
    <dbReference type="NCBI Taxonomy" id="1684307"/>
    <lineage>
        <taxon>Eukaryota</taxon>
        <taxon>Fungi</taxon>
        <taxon>Dikarya</taxon>
        <taxon>Basidiomycota</taxon>
        <taxon>Ustilaginomycotina</taxon>
        <taxon>Exobasidiomycetes</taxon>
        <taxon>Microstromatales</taxon>
        <taxon>Microstromatales incertae sedis</taxon>
        <taxon>Pseudomicrostroma</taxon>
    </lineage>
</organism>